<dbReference type="InParanoid" id="A0A1S0UB96"/>
<feature type="compositionally biased region" description="Polar residues" evidence="1">
    <location>
        <begin position="34"/>
        <end position="56"/>
    </location>
</feature>
<dbReference type="EMBL" id="JH712067">
    <property type="protein sequence ID" value="EFO27970.1"/>
    <property type="molecule type" value="Genomic_DNA"/>
</dbReference>
<gene>
    <name evidence="2" type="ORF">LOAG_00510</name>
</gene>
<protein>
    <submittedName>
        <fullName evidence="2">Uncharacterized protein</fullName>
    </submittedName>
</protein>
<dbReference type="CTD" id="9937876"/>
<proteinExistence type="predicted"/>
<evidence type="ECO:0000256" key="1">
    <source>
        <dbReference type="SAM" id="MobiDB-lite"/>
    </source>
</evidence>
<accession>A0A1S0UB96</accession>
<dbReference type="OrthoDB" id="5870277at2759"/>
<dbReference type="RefSeq" id="XP_003136098.1">
    <property type="nucleotide sequence ID" value="XM_003136050.1"/>
</dbReference>
<reference evidence="2" key="1">
    <citation type="submission" date="2012-04" db="EMBL/GenBank/DDBJ databases">
        <title>The Genome Sequence of Loa loa.</title>
        <authorList>
            <consortium name="The Broad Institute Genome Sequencing Platform"/>
            <consortium name="Broad Institute Genome Sequencing Center for Infectious Disease"/>
            <person name="Nutman T.B."/>
            <person name="Fink D.L."/>
            <person name="Russ C."/>
            <person name="Young S."/>
            <person name="Zeng Q."/>
            <person name="Gargeya S."/>
            <person name="Alvarado L."/>
            <person name="Berlin A."/>
            <person name="Chapman S.B."/>
            <person name="Chen Z."/>
            <person name="Freedman E."/>
            <person name="Gellesch M."/>
            <person name="Goldberg J."/>
            <person name="Griggs A."/>
            <person name="Gujja S."/>
            <person name="Heilman E.R."/>
            <person name="Heiman D."/>
            <person name="Howarth C."/>
            <person name="Mehta T."/>
            <person name="Neiman D."/>
            <person name="Pearson M."/>
            <person name="Roberts A."/>
            <person name="Saif S."/>
            <person name="Shea T."/>
            <person name="Shenoy N."/>
            <person name="Sisk P."/>
            <person name="Stolte C."/>
            <person name="Sykes S."/>
            <person name="White J."/>
            <person name="Yandava C."/>
            <person name="Haas B."/>
            <person name="Henn M.R."/>
            <person name="Nusbaum C."/>
            <person name="Birren B."/>
        </authorList>
    </citation>
    <scope>NUCLEOTIDE SEQUENCE [LARGE SCALE GENOMIC DNA]</scope>
</reference>
<evidence type="ECO:0000313" key="2">
    <source>
        <dbReference type="EMBL" id="EFO27970.1"/>
    </source>
</evidence>
<dbReference type="GeneID" id="9937876"/>
<feature type="region of interest" description="Disordered" evidence="1">
    <location>
        <begin position="1"/>
        <end position="80"/>
    </location>
</feature>
<sequence length="138" mass="14969">MRNQMDLPNIETASQLTPEKMRNKPKSVVRPILKQSQTQITSESVTRGASGTSALGGQNKAKHARDNSESPADVSHKTMKPVVKLPLSSTLSKVPSVHIRAGILGAITSAPDDSSIPTEKLKRHHSSFSKKAFFSRNI</sequence>
<name>A0A1S0UB96_LOALO</name>
<organism evidence="2">
    <name type="scientific">Loa loa</name>
    <name type="common">Eye worm</name>
    <name type="synonym">Filaria loa</name>
    <dbReference type="NCBI Taxonomy" id="7209"/>
    <lineage>
        <taxon>Eukaryota</taxon>
        <taxon>Metazoa</taxon>
        <taxon>Ecdysozoa</taxon>
        <taxon>Nematoda</taxon>
        <taxon>Chromadorea</taxon>
        <taxon>Rhabditida</taxon>
        <taxon>Spirurina</taxon>
        <taxon>Spiruromorpha</taxon>
        <taxon>Filarioidea</taxon>
        <taxon>Onchocercidae</taxon>
        <taxon>Loa</taxon>
    </lineage>
</organism>
<dbReference type="KEGG" id="loa:LOAG_00510"/>
<dbReference type="AlphaFoldDB" id="A0A1S0UB96"/>